<dbReference type="InterPro" id="IPR036452">
    <property type="entry name" value="Ribo_hydro-like"/>
</dbReference>
<dbReference type="Pfam" id="PF18911">
    <property type="entry name" value="PKD_4"/>
    <property type="match status" value="2"/>
</dbReference>
<name>A0AAE3EWQ7_9FLAO</name>
<dbReference type="RefSeq" id="WP_317903638.1">
    <property type="nucleotide sequence ID" value="NZ_JAIRBC010000034.1"/>
</dbReference>
<evidence type="ECO:0000313" key="2">
    <source>
        <dbReference type="EMBL" id="MCG2462500.1"/>
    </source>
</evidence>
<organism evidence="2 3">
    <name type="scientific">Cerina litoralis</name>
    <dbReference type="NCBI Taxonomy" id="2874477"/>
    <lineage>
        <taxon>Bacteria</taxon>
        <taxon>Pseudomonadati</taxon>
        <taxon>Bacteroidota</taxon>
        <taxon>Flavobacteriia</taxon>
        <taxon>Flavobacteriales</taxon>
        <taxon>Flavobacteriaceae</taxon>
        <taxon>Cerina</taxon>
    </lineage>
</organism>
<reference evidence="2" key="1">
    <citation type="submission" date="2023-02" db="EMBL/GenBank/DDBJ databases">
        <title>Genome of Flavobacteriaceae gen. nov. sp. strain F89.</title>
        <authorList>
            <person name="Wang Y."/>
        </authorList>
    </citation>
    <scope>NUCLEOTIDE SEQUENCE</scope>
    <source>
        <strain evidence="2">F89</strain>
    </source>
</reference>
<dbReference type="EMBL" id="JAIRBC010000034">
    <property type="protein sequence ID" value="MCG2462500.1"/>
    <property type="molecule type" value="Genomic_DNA"/>
</dbReference>
<comment type="caution">
    <text evidence="2">The sequence shown here is derived from an EMBL/GenBank/DDBJ whole genome shotgun (WGS) entry which is preliminary data.</text>
</comment>
<dbReference type="GO" id="GO:0016799">
    <property type="term" value="F:hydrolase activity, hydrolyzing N-glycosyl compounds"/>
    <property type="evidence" value="ECO:0007669"/>
    <property type="project" value="InterPro"/>
</dbReference>
<keyword evidence="3" id="KW-1185">Reference proteome</keyword>
<protein>
    <submittedName>
        <fullName evidence="2">PKD domain-containing protein</fullName>
    </submittedName>
</protein>
<evidence type="ECO:0000313" key="3">
    <source>
        <dbReference type="Proteomes" id="UP001200642"/>
    </source>
</evidence>
<sequence>MLISSTCIAQKIVEKEENGIINLWMEAEAGNIESPMKVWYDKDASGGQFIEVQSGNNNTERAPKDGHITYKFQINKKGIYKIWGRVIASMDDEDAFWIKMDDQKWIKWKDISVGCCWHWDEVHDNDNNDKVMEFNLEKGLHTITVTYLMDQTRLDKLLITNNPNYIPSGIGPGAKAQIGMSSNTPIVQEKVFFDGSESVSTEGEIVTYQWGFGDGSKASGQSVNHTYKKAGNFNLELIVTDNKGLTSALTKNLKVFTDNPVARFSNSPDRPKKGESIGFDATPSFDPNGELKNYAWDFGDSSFGTGAKINHSYSSPGEYSVKLSLTDSNGKIAKETRLVTVVSGIPKKVIFETDMCLDVDDVGALAVIHALANNKEAELLAVCYNEVHPFGASAIDAINTWYGRGDIPIGIYKQPLSQPDYSPYLEPVSKFPHDLDSKNALSALEVYQKVLEAQPDSSVTIISVGFLNNLNDLLNTRPDLVAKKIKELVIMGGINNDGFNLPRHNLVSEAENVIKNWPTPIVMSGSGHNILTGQGLKDSSIENPVREGYYKFFHDNFCGRPSWDQVTVLYAVRGLSDYFSINSTGTGSLNNGFKWNMKPGYRSFLDILQPAESYIQIIEDLMTKPPLKQP</sequence>
<proteinExistence type="predicted"/>
<dbReference type="InterPro" id="IPR022409">
    <property type="entry name" value="PKD/Chitinase_dom"/>
</dbReference>
<feature type="domain" description="PKD" evidence="1">
    <location>
        <begin position="174"/>
        <end position="255"/>
    </location>
</feature>
<accession>A0AAE3EWQ7</accession>
<dbReference type="InterPro" id="IPR013783">
    <property type="entry name" value="Ig-like_fold"/>
</dbReference>
<dbReference type="Pfam" id="PF01156">
    <property type="entry name" value="IU_nuc_hydro"/>
    <property type="match status" value="1"/>
</dbReference>
<dbReference type="Gene3D" id="2.60.40.10">
    <property type="entry name" value="Immunoglobulins"/>
    <property type="match status" value="2"/>
</dbReference>
<dbReference type="SMART" id="SM00089">
    <property type="entry name" value="PKD"/>
    <property type="match status" value="2"/>
</dbReference>
<dbReference type="PROSITE" id="PS50093">
    <property type="entry name" value="PKD"/>
    <property type="match status" value="2"/>
</dbReference>
<dbReference type="Proteomes" id="UP001200642">
    <property type="component" value="Unassembled WGS sequence"/>
</dbReference>
<dbReference type="InterPro" id="IPR001910">
    <property type="entry name" value="Inosine/uridine_hydrolase_dom"/>
</dbReference>
<evidence type="ECO:0000259" key="1">
    <source>
        <dbReference type="PROSITE" id="PS50093"/>
    </source>
</evidence>
<dbReference type="Gene3D" id="2.60.120.260">
    <property type="entry name" value="Galactose-binding domain-like"/>
    <property type="match status" value="1"/>
</dbReference>
<dbReference type="SUPFAM" id="SSF49299">
    <property type="entry name" value="PKD domain"/>
    <property type="match status" value="2"/>
</dbReference>
<dbReference type="InterPro" id="IPR000601">
    <property type="entry name" value="PKD_dom"/>
</dbReference>
<dbReference type="SUPFAM" id="SSF53590">
    <property type="entry name" value="Nucleoside hydrolase"/>
    <property type="match status" value="1"/>
</dbReference>
<dbReference type="AlphaFoldDB" id="A0AAE3EWQ7"/>
<feature type="domain" description="PKD" evidence="1">
    <location>
        <begin position="260"/>
        <end position="341"/>
    </location>
</feature>
<dbReference type="CDD" id="cd00146">
    <property type="entry name" value="PKD"/>
    <property type="match status" value="2"/>
</dbReference>
<dbReference type="InterPro" id="IPR035986">
    <property type="entry name" value="PKD_dom_sf"/>
</dbReference>
<dbReference type="PANTHER" id="PTHR43264:SF1">
    <property type="entry name" value="INOSINE_URIDINE-PREFERRING NUCLEOSIDE HYDROLASE DOMAIN-CONTAINING PROTEIN"/>
    <property type="match status" value="1"/>
</dbReference>
<gene>
    <name evidence="2" type="ORF">K8352_17195</name>
</gene>
<dbReference type="PANTHER" id="PTHR43264">
    <property type="match status" value="1"/>
</dbReference>
<dbReference type="Gene3D" id="3.90.245.10">
    <property type="entry name" value="Ribonucleoside hydrolase-like"/>
    <property type="match status" value="1"/>
</dbReference>